<dbReference type="OrthoDB" id="97893at2"/>
<feature type="signal peptide" evidence="4">
    <location>
        <begin position="1"/>
        <end position="21"/>
    </location>
</feature>
<dbReference type="GO" id="GO:0009279">
    <property type="term" value="C:cell outer membrane"/>
    <property type="evidence" value="ECO:0007669"/>
    <property type="project" value="UniProtKB-SubCell"/>
</dbReference>
<keyword evidence="6" id="KW-0675">Receptor</keyword>
<dbReference type="Proteomes" id="UP000321820">
    <property type="component" value="Chromosome"/>
</dbReference>
<evidence type="ECO:0000256" key="1">
    <source>
        <dbReference type="ARBA" id="ARBA00004442"/>
    </source>
</evidence>
<name>A0A5B9EF05_9BACT</name>
<evidence type="ECO:0000313" key="6">
    <source>
        <dbReference type="EMBL" id="QEE28636.1"/>
    </source>
</evidence>
<evidence type="ECO:0000256" key="4">
    <source>
        <dbReference type="SAM" id="SignalP"/>
    </source>
</evidence>
<keyword evidence="7" id="KW-1185">Reference proteome</keyword>
<dbReference type="InterPro" id="IPR036942">
    <property type="entry name" value="Beta-barrel_TonB_sf"/>
</dbReference>
<feature type="domain" description="TonB-dependent transporter Oar-like beta-barrel" evidence="5">
    <location>
        <begin position="243"/>
        <end position="1128"/>
    </location>
</feature>
<sequence length="1135" mass="121065">MSYVYRALFLLLFFAAPVALFGQVTTTSVVGTVTDPTGAAIPNATVVATDTDRGQSKSAQTGSDGAYRIDFLLTGNYTVTVSMPGFKRFVQKGITLNAGAPASVDIALSAGEVTESIEVTASAPLVNTVNAEVGTTVDSRQMIELPLVNRNPYQLLDLTPGVQTNSNIQSFGAPAQITLINGGSDNGAGSVNYYLDGAPNMTGLRNSGNILPNPDALQEFRVQTSNYGAPYGRFASGIINALVKTGTNTVHGTVFEFIRNQKLNARDWGSNATLPKSPLHRNQFGATLGGPIVPNKTFFFGSYAGLRQTSGTFLQNSIIPTVANQAGNLSDHFPASLSATSTYSCASGSAPVLSAADLASGKYLVCNPYSSSSAANRTTYPGNIIPAAHLDPVATRFMQSYLPAPNTTFSSSVGAYPSWQGYYNSPYNTDDFLLKLNHTLSANQQLSGTYFNSSGFNAARGGSSNVPYSSQNMFWRQQNFVLAHTWTITPAIVNNAWISYTRLLSNRVNTPTLSLADFGSAFTPQGPKALPNLSITGYFTLGQTNSGPGFTNNYAVRDLVTWTLGRHTLQFGGEAVLDKSQKVANLNNWGSFSFNGGVTRVGSQSTGLAGLGDFLLGLPSSAQQDAPASVSAVTLTSSFFLQDDLRLNRQLTVNLGLRYDIQTPPVDPANRESSFVPGQQSTVRPNAPVGLLFPGDAGISRGITPVRYSHFSPRLGFAYDPFANGKTAFRGGAGLFWGSLSEESWMASGNTIPFAIRYSFPVVSSTTGASLSNPYRGQPSGNIFPYSGNFFPVAGPIQPTSKSADSPYTVQMNLSVQQQLTNSWGISLAYVGALSRNQVYAPDLNYPGLNTNYGLAAGSSGCTTGATGTPTLTATTGNVQCRRPYQPFGTILRTESNQSSSYHSLQATVTQRMSHHLSVSGTYVWSKSLSSVGLESSGPGGTAQNYTRLRDERGRTDNDYRQMSTIGIVWQPDYYTGPQRWLKAITNGWEISPLARLRSGSPFTVMNSLDANLDGQTNDRASVVGDPNAVQRSLTQWFNTSAFVQNAVPTNGVPVNGNTSRNFLTGPAYHNVDLNLARTFPISERVKFQFRAEASNALNNPSYSNPGGTIGTATFGRITGAGTVRQLQFGGKLSF</sequence>
<evidence type="ECO:0000256" key="3">
    <source>
        <dbReference type="ARBA" id="ARBA00023237"/>
    </source>
</evidence>
<comment type="subcellular location">
    <subcellularLocation>
        <location evidence="1">Cell outer membrane</location>
    </subcellularLocation>
</comment>
<organism evidence="6 7">
    <name type="scientific">Terriglobus albidus</name>
    <dbReference type="NCBI Taxonomy" id="1592106"/>
    <lineage>
        <taxon>Bacteria</taxon>
        <taxon>Pseudomonadati</taxon>
        <taxon>Acidobacteriota</taxon>
        <taxon>Terriglobia</taxon>
        <taxon>Terriglobales</taxon>
        <taxon>Acidobacteriaceae</taxon>
        <taxon>Terriglobus</taxon>
    </lineage>
</organism>
<dbReference type="KEGG" id="talb:FTW19_11870"/>
<dbReference type="EMBL" id="CP042806">
    <property type="protein sequence ID" value="QEE28636.1"/>
    <property type="molecule type" value="Genomic_DNA"/>
</dbReference>
<dbReference type="Gene3D" id="2.40.170.20">
    <property type="entry name" value="TonB-dependent receptor, beta-barrel domain"/>
    <property type="match status" value="1"/>
</dbReference>
<dbReference type="SUPFAM" id="SSF56935">
    <property type="entry name" value="Porins"/>
    <property type="match status" value="1"/>
</dbReference>
<protein>
    <submittedName>
        <fullName evidence="6">TonB-dependent receptor</fullName>
    </submittedName>
</protein>
<dbReference type="Pfam" id="PF13620">
    <property type="entry name" value="CarboxypepD_reg"/>
    <property type="match status" value="1"/>
</dbReference>
<dbReference type="InterPro" id="IPR057601">
    <property type="entry name" value="Oar-like_b-barrel"/>
</dbReference>
<keyword evidence="2" id="KW-0472">Membrane</keyword>
<dbReference type="InterPro" id="IPR008969">
    <property type="entry name" value="CarboxyPept-like_regulatory"/>
</dbReference>
<dbReference type="RefSeq" id="WP_147647826.1">
    <property type="nucleotide sequence ID" value="NZ_CP042806.1"/>
</dbReference>
<dbReference type="AlphaFoldDB" id="A0A5B9EF05"/>
<proteinExistence type="predicted"/>
<dbReference type="SUPFAM" id="SSF49464">
    <property type="entry name" value="Carboxypeptidase regulatory domain-like"/>
    <property type="match status" value="1"/>
</dbReference>
<feature type="chain" id="PRO_5022964763" evidence="4">
    <location>
        <begin position="22"/>
        <end position="1135"/>
    </location>
</feature>
<accession>A0A5B9EF05</accession>
<dbReference type="Gene3D" id="2.60.40.1120">
    <property type="entry name" value="Carboxypeptidase-like, regulatory domain"/>
    <property type="match status" value="1"/>
</dbReference>
<evidence type="ECO:0000313" key="7">
    <source>
        <dbReference type="Proteomes" id="UP000321820"/>
    </source>
</evidence>
<evidence type="ECO:0000259" key="5">
    <source>
        <dbReference type="Pfam" id="PF25183"/>
    </source>
</evidence>
<keyword evidence="4" id="KW-0732">Signal</keyword>
<reference evidence="6 7" key="1">
    <citation type="submission" date="2019-08" db="EMBL/GenBank/DDBJ databases">
        <title>Complete genome sequence of Terriglobus albidus strain ORNL.</title>
        <authorList>
            <person name="Podar M."/>
        </authorList>
    </citation>
    <scope>NUCLEOTIDE SEQUENCE [LARGE SCALE GENOMIC DNA]</scope>
    <source>
        <strain evidence="6 7">ORNL</strain>
    </source>
</reference>
<gene>
    <name evidence="6" type="ORF">FTW19_11870</name>
</gene>
<keyword evidence="3" id="KW-0998">Cell outer membrane</keyword>
<evidence type="ECO:0000256" key="2">
    <source>
        <dbReference type="ARBA" id="ARBA00023136"/>
    </source>
</evidence>
<dbReference type="Pfam" id="PF25183">
    <property type="entry name" value="OMP_b-brl_4"/>
    <property type="match status" value="1"/>
</dbReference>